<feature type="transmembrane region" description="Helical" evidence="2">
    <location>
        <begin position="99"/>
        <end position="121"/>
    </location>
</feature>
<accession>A0A263DA95</accession>
<dbReference type="Proteomes" id="UP000242444">
    <property type="component" value="Unassembled WGS sequence"/>
</dbReference>
<feature type="domain" description="Anti-sigma-D factor RsdA sigma factor binding region" evidence="3">
    <location>
        <begin position="22"/>
        <end position="67"/>
    </location>
</feature>
<evidence type="ECO:0000313" key="4">
    <source>
        <dbReference type="EMBL" id="OZM75281.1"/>
    </source>
</evidence>
<keyword evidence="2" id="KW-0472">Membrane</keyword>
<feature type="compositionally biased region" description="Low complexity" evidence="1">
    <location>
        <begin position="259"/>
        <end position="285"/>
    </location>
</feature>
<feature type="compositionally biased region" description="Polar residues" evidence="1">
    <location>
        <begin position="291"/>
        <end position="303"/>
    </location>
</feature>
<keyword evidence="2" id="KW-0812">Transmembrane</keyword>
<dbReference type="InParanoid" id="A0A263DA95"/>
<evidence type="ECO:0000256" key="2">
    <source>
        <dbReference type="SAM" id="Phobius"/>
    </source>
</evidence>
<organism evidence="4 5">
    <name type="scientific">Amycolatopsis antarctica</name>
    <dbReference type="NCBI Taxonomy" id="1854586"/>
    <lineage>
        <taxon>Bacteria</taxon>
        <taxon>Bacillati</taxon>
        <taxon>Actinomycetota</taxon>
        <taxon>Actinomycetes</taxon>
        <taxon>Pseudonocardiales</taxon>
        <taxon>Pseudonocardiaceae</taxon>
        <taxon>Amycolatopsis</taxon>
    </lineage>
</organism>
<dbReference type="Pfam" id="PF16751">
    <property type="entry name" value="RsdA_SigD_bd"/>
    <property type="match status" value="1"/>
</dbReference>
<protein>
    <recommendedName>
        <fullName evidence="3">Anti-sigma-D factor RsdA sigma factor binding region domain-containing protein</fullName>
    </recommendedName>
</protein>
<gene>
    <name evidence="4" type="ORF">CFN78_01655</name>
</gene>
<comment type="caution">
    <text evidence="4">The sequence shown here is derived from an EMBL/GenBank/DDBJ whole genome shotgun (WGS) entry which is preliminary data.</text>
</comment>
<dbReference type="InterPro" id="IPR031928">
    <property type="entry name" value="RsdA_SigD-bd"/>
</dbReference>
<feature type="region of interest" description="Disordered" evidence="1">
    <location>
        <begin position="1"/>
        <end position="20"/>
    </location>
</feature>
<proteinExistence type="predicted"/>
<dbReference type="AlphaFoldDB" id="A0A263DA95"/>
<feature type="region of interest" description="Disordered" evidence="1">
    <location>
        <begin position="206"/>
        <end position="315"/>
    </location>
</feature>
<dbReference type="EMBL" id="NKYE01000001">
    <property type="protein sequence ID" value="OZM75281.1"/>
    <property type="molecule type" value="Genomic_DNA"/>
</dbReference>
<keyword evidence="5" id="KW-1185">Reference proteome</keyword>
<dbReference type="OrthoDB" id="5191711at2"/>
<evidence type="ECO:0000256" key="1">
    <source>
        <dbReference type="SAM" id="MobiDB-lite"/>
    </source>
</evidence>
<dbReference type="Gene3D" id="6.10.250.1300">
    <property type="match status" value="1"/>
</dbReference>
<evidence type="ECO:0000313" key="5">
    <source>
        <dbReference type="Proteomes" id="UP000242444"/>
    </source>
</evidence>
<name>A0A263DA95_9PSEU</name>
<evidence type="ECO:0000259" key="3">
    <source>
        <dbReference type="Pfam" id="PF16751"/>
    </source>
</evidence>
<sequence>MDVTVNARQDFEDHGAGEPVPDLSVIQADDALLDALGGSDPKVADGLGDQELNALLLAWRRDIDSEPLAELVDTDTALVTIKTATMAKRHGGKERKRRMLVPVAAAAAVLAIAFTGTGIAARDAQPGDTLWGLTKVLYADQARSTEAAVSVRTDLEAAQLALAQGKFDEARQALDDAQLAMSRVGSEDDLAGLQAQHLALYQQLAPVSSPQNPPSNAPQPTSASQPGQSGGQPQPTQPTSPPVDTRPSNSNPDPGQTLPDTSSNPPDTSSSTTPPPTSSSTPTSDEGSEPGTGTSERSESSNGVAPMQAPAGVGG</sequence>
<keyword evidence="2" id="KW-1133">Transmembrane helix</keyword>
<reference evidence="4 5" key="1">
    <citation type="submission" date="2017-07" db="EMBL/GenBank/DDBJ databases">
        <title>Amycolatopsis antarcticus sp. nov., isolated from the surface of an Antarcticus brown macroalga.</title>
        <authorList>
            <person name="Wang J."/>
            <person name="Leiva S."/>
            <person name="Huang J."/>
            <person name="Huang Y."/>
        </authorList>
    </citation>
    <scope>NUCLEOTIDE SEQUENCE [LARGE SCALE GENOMIC DNA]</scope>
    <source>
        <strain evidence="4 5">AU-G6</strain>
    </source>
</reference>
<feature type="compositionally biased region" description="Low complexity" evidence="1">
    <location>
        <begin position="218"/>
        <end position="234"/>
    </location>
</feature>